<comment type="caution">
    <text evidence="1">The sequence shown here is derived from an EMBL/GenBank/DDBJ whole genome shotgun (WGS) entry which is preliminary data.</text>
</comment>
<proteinExistence type="predicted"/>
<protein>
    <submittedName>
        <fullName evidence="1">Uncharacterized protein</fullName>
    </submittedName>
</protein>
<evidence type="ECO:0000313" key="1">
    <source>
        <dbReference type="EMBL" id="GIX99633.1"/>
    </source>
</evidence>
<dbReference type="EMBL" id="BPLQ01003322">
    <property type="protein sequence ID" value="GIX99633.1"/>
    <property type="molecule type" value="Genomic_DNA"/>
</dbReference>
<dbReference type="AlphaFoldDB" id="A0AAV4PTY6"/>
<evidence type="ECO:0000313" key="2">
    <source>
        <dbReference type="Proteomes" id="UP001054837"/>
    </source>
</evidence>
<name>A0AAV4PTY6_9ARAC</name>
<keyword evidence="2" id="KW-1185">Reference proteome</keyword>
<reference evidence="1 2" key="1">
    <citation type="submission" date="2021-06" db="EMBL/GenBank/DDBJ databases">
        <title>Caerostris darwini draft genome.</title>
        <authorList>
            <person name="Kono N."/>
            <person name="Arakawa K."/>
        </authorList>
    </citation>
    <scope>NUCLEOTIDE SEQUENCE [LARGE SCALE GENOMIC DNA]</scope>
</reference>
<accession>A0AAV4PTY6</accession>
<dbReference type="Proteomes" id="UP001054837">
    <property type="component" value="Unassembled WGS sequence"/>
</dbReference>
<gene>
    <name evidence="1" type="ORF">CDAR_487561</name>
</gene>
<sequence>MWEEGELPSTLVQTLGGVLPSLAKKGKSLEFSSPFIATSVSPRCDKTLPPHLPVGAESQVSGVLLPRWCGTSWDVYVIKELPLAVLVIRNSGLGRDWWWWSVCVWGICKKQQRYAT</sequence>
<organism evidence="1 2">
    <name type="scientific">Caerostris darwini</name>
    <dbReference type="NCBI Taxonomy" id="1538125"/>
    <lineage>
        <taxon>Eukaryota</taxon>
        <taxon>Metazoa</taxon>
        <taxon>Ecdysozoa</taxon>
        <taxon>Arthropoda</taxon>
        <taxon>Chelicerata</taxon>
        <taxon>Arachnida</taxon>
        <taxon>Araneae</taxon>
        <taxon>Araneomorphae</taxon>
        <taxon>Entelegynae</taxon>
        <taxon>Araneoidea</taxon>
        <taxon>Araneidae</taxon>
        <taxon>Caerostris</taxon>
    </lineage>
</organism>